<dbReference type="AlphaFoldDB" id="A0A382AZ53"/>
<accession>A0A382AZ53</accession>
<sequence length="86" mass="10288">MEIFTEYWHQILFVLAAIVMAVRLESEVKSCRKDIDNLTKELERRDTYVETVRQRSEIDIHTKQISSLWDFVNMLRDKVNGTNNKK</sequence>
<organism evidence="1">
    <name type="scientific">marine metagenome</name>
    <dbReference type="NCBI Taxonomy" id="408172"/>
    <lineage>
        <taxon>unclassified sequences</taxon>
        <taxon>metagenomes</taxon>
        <taxon>ecological metagenomes</taxon>
    </lineage>
</organism>
<protein>
    <submittedName>
        <fullName evidence="1">Uncharacterized protein</fullName>
    </submittedName>
</protein>
<dbReference type="EMBL" id="UINC01027291">
    <property type="protein sequence ID" value="SVB06283.1"/>
    <property type="molecule type" value="Genomic_DNA"/>
</dbReference>
<reference evidence="1" key="1">
    <citation type="submission" date="2018-05" db="EMBL/GenBank/DDBJ databases">
        <authorList>
            <person name="Lanie J.A."/>
            <person name="Ng W.-L."/>
            <person name="Kazmierczak K.M."/>
            <person name="Andrzejewski T.M."/>
            <person name="Davidsen T.M."/>
            <person name="Wayne K.J."/>
            <person name="Tettelin H."/>
            <person name="Glass J.I."/>
            <person name="Rusch D."/>
            <person name="Podicherti R."/>
            <person name="Tsui H.-C.T."/>
            <person name="Winkler M.E."/>
        </authorList>
    </citation>
    <scope>NUCLEOTIDE SEQUENCE</scope>
</reference>
<name>A0A382AZ53_9ZZZZ</name>
<evidence type="ECO:0000313" key="1">
    <source>
        <dbReference type="EMBL" id="SVB06283.1"/>
    </source>
</evidence>
<proteinExistence type="predicted"/>
<gene>
    <name evidence="1" type="ORF">METZ01_LOCUS159137</name>
</gene>